<dbReference type="InterPro" id="IPR007560">
    <property type="entry name" value="Restrct_endonuc_IV_Mrr"/>
</dbReference>
<keyword evidence="2" id="KW-0378">Hydrolase</keyword>
<keyword evidence="2" id="KW-0540">Nuclease</keyword>
<gene>
    <name evidence="2" type="ORF">AAIR29_13085</name>
</gene>
<accession>A0ABU9XAW6</accession>
<dbReference type="Gene3D" id="3.40.1350.10">
    <property type="match status" value="1"/>
</dbReference>
<feature type="domain" description="Restriction endonuclease type IV Mrr" evidence="1">
    <location>
        <begin position="17"/>
        <end position="108"/>
    </location>
</feature>
<dbReference type="Gene3D" id="3.40.50.300">
    <property type="entry name" value="P-loop containing nucleotide triphosphate hydrolases"/>
    <property type="match status" value="1"/>
</dbReference>
<evidence type="ECO:0000313" key="3">
    <source>
        <dbReference type="Proteomes" id="UP001461960"/>
    </source>
</evidence>
<dbReference type="InterPro" id="IPR011335">
    <property type="entry name" value="Restrct_endonuc-II-like"/>
</dbReference>
<dbReference type="SUPFAM" id="SSF52540">
    <property type="entry name" value="P-loop containing nucleoside triphosphate hydrolases"/>
    <property type="match status" value="1"/>
</dbReference>
<name>A0ABU9XAW6_9GAMM</name>
<dbReference type="SUPFAM" id="SSF52980">
    <property type="entry name" value="Restriction endonuclease-like"/>
    <property type="match status" value="1"/>
</dbReference>
<organism evidence="2 3">
    <name type="scientific">Psychrobacter saeujeotis</name>
    <dbReference type="NCBI Taxonomy" id="3143436"/>
    <lineage>
        <taxon>Bacteria</taxon>
        <taxon>Pseudomonadati</taxon>
        <taxon>Pseudomonadota</taxon>
        <taxon>Gammaproteobacteria</taxon>
        <taxon>Moraxellales</taxon>
        <taxon>Moraxellaceae</taxon>
        <taxon>Psychrobacter</taxon>
    </lineage>
</organism>
<dbReference type="InterPro" id="IPR027417">
    <property type="entry name" value="P-loop_NTPase"/>
</dbReference>
<keyword evidence="3" id="KW-1185">Reference proteome</keyword>
<proteinExistence type="predicted"/>
<protein>
    <submittedName>
        <fullName evidence="2">Restriction endonuclease</fullName>
    </submittedName>
</protein>
<dbReference type="Pfam" id="PF04471">
    <property type="entry name" value="Mrr_cat"/>
    <property type="match status" value="1"/>
</dbReference>
<dbReference type="GO" id="GO:0004519">
    <property type="term" value="F:endonuclease activity"/>
    <property type="evidence" value="ECO:0007669"/>
    <property type="project" value="UniProtKB-KW"/>
</dbReference>
<evidence type="ECO:0000259" key="1">
    <source>
        <dbReference type="Pfam" id="PF04471"/>
    </source>
</evidence>
<sequence>MKIEVACTDASSTKTKGDLLENLAEQLLTNQSYKVIKEVRTASAELDLLCKHFINGKEIYVECKAQRNNIAAPTLRQLWGTVDSEDYAEGWIISTSEFTKDAKGFIEGWKVKPPEKATRLSFYGPTEIIHTLQRALLISPPPVSQAKDYIGDNEMLGDWVFLISEFGNYWCVYTLKGGAPFGVLVYHASNGKHVQTSSILNNLSKLDTPLADYDLEVGLIDENDNFSSPPRKLPTVIEVQVGESWVDYRPARPQDFVGRYQTQKDIFDFIGLAKNNLGTRVFAITGNSGLGKSSLIAKLRDKSRNQFYRNKYFIYAVDIRGASEPSYIMASLITALREAQKAGFGDKVEISLTDPSSPFNSPNIKSYIKSLEAKGQVVCLIFDQFEELYSKPELFGIFKAARSLMLDIAGNKSNFVLGFAWKTDSTTQQDHPAYHLWHELADHRKEYKLDVFDNGEISKSLTTFEKEVGQKISTEIRYQITQFCQGYPWLLKKLCINVYDSMDRGESADNILVNLDVKRLFEADLNGLTPQESTCLRLIANKAPADWSEIIELSGPTTLNSLVHKRLVVKSGDRLNIYWDIFKDFIVNDKLPIIPFNYVPSSDVISLMRVCKVLKIDSFTESSTIGNLVELKEKTIWNIGADLVMLGLAERRGSAFKVSNRLNANNEELILKFLREKFEKHSLKINIFKKYSGQTISKSLLEKSLKECLPKSKHRDKTWKVYTNRLIKYLISCGFLSQVGPDFIVQDSGAVNLDMDDMVKRTNYRRQVFSISASPNIVLENMNKINPNGFSTTLIKRNALTVLNRFGLVKIKDGNVYLKTDSISKSGGNKEALWAAAKNEKSIQQCIALLKDEPQINSKTLAKFISDEYMLNWSDGSIIRNGNILKQWSLWVIEGIESSNVPDPHVSHT</sequence>
<evidence type="ECO:0000313" key="2">
    <source>
        <dbReference type="EMBL" id="MEN2752565.1"/>
    </source>
</evidence>
<reference evidence="2 3" key="1">
    <citation type="submission" date="2024-05" db="EMBL/GenBank/DDBJ databases">
        <authorList>
            <person name="Kim H.-Y."/>
            <person name="Kim E."/>
            <person name="Cai Y."/>
            <person name="Yang S.-M."/>
            <person name="Lee W."/>
        </authorList>
    </citation>
    <scope>NUCLEOTIDE SEQUENCE [LARGE SCALE GENOMIC DNA]</scope>
    <source>
        <strain evidence="2 3">FBL11</strain>
    </source>
</reference>
<comment type="caution">
    <text evidence="2">The sequence shown here is derived from an EMBL/GenBank/DDBJ whole genome shotgun (WGS) entry which is preliminary data.</text>
</comment>
<dbReference type="InterPro" id="IPR011856">
    <property type="entry name" value="tRNA_endonuc-like_dom_sf"/>
</dbReference>
<keyword evidence="2" id="KW-0255">Endonuclease</keyword>
<dbReference type="RefSeq" id="WP_345832630.1">
    <property type="nucleotide sequence ID" value="NZ_JBDGHN010000009.1"/>
</dbReference>
<dbReference type="Proteomes" id="UP001461960">
    <property type="component" value="Unassembled WGS sequence"/>
</dbReference>
<dbReference type="EMBL" id="JBDGHN010000009">
    <property type="protein sequence ID" value="MEN2752565.1"/>
    <property type="molecule type" value="Genomic_DNA"/>
</dbReference>